<comment type="caution">
    <text evidence="4">The sequence shown here is derived from an EMBL/GenBank/DDBJ whole genome shotgun (WGS) entry which is preliminary data.</text>
</comment>
<keyword evidence="4" id="KW-0449">Lipoprotein</keyword>
<dbReference type="RefSeq" id="WP_151129517.1">
    <property type="nucleotide sequence ID" value="NZ_VZQZ01000011.1"/>
</dbReference>
<dbReference type="GO" id="GO:0016020">
    <property type="term" value="C:membrane"/>
    <property type="evidence" value="ECO:0007669"/>
    <property type="project" value="InterPro"/>
</dbReference>
<proteinExistence type="inferred from homology"/>
<feature type="chain" id="PRO_5029441984" evidence="3">
    <location>
        <begin position="26"/>
        <end position="261"/>
    </location>
</feature>
<evidence type="ECO:0000256" key="1">
    <source>
        <dbReference type="ARBA" id="ARBA00010634"/>
    </source>
</evidence>
<protein>
    <submittedName>
        <fullName evidence="4">VacJ family lipoprotein</fullName>
    </submittedName>
</protein>
<evidence type="ECO:0000313" key="5">
    <source>
        <dbReference type="Proteomes" id="UP000420562"/>
    </source>
</evidence>
<dbReference type="PANTHER" id="PTHR30035:SF3">
    <property type="entry name" value="INTERMEMBRANE PHOSPHOLIPID TRANSPORT SYSTEM LIPOPROTEIN MLAA"/>
    <property type="match status" value="1"/>
</dbReference>
<dbReference type="Pfam" id="PF04333">
    <property type="entry name" value="MlaA"/>
    <property type="match status" value="1"/>
</dbReference>
<dbReference type="Proteomes" id="UP000420562">
    <property type="component" value="Unassembled WGS sequence"/>
</dbReference>
<evidence type="ECO:0000256" key="2">
    <source>
        <dbReference type="ARBA" id="ARBA00022729"/>
    </source>
</evidence>
<name>A0A7J4ZMB7_9BACT</name>
<dbReference type="PANTHER" id="PTHR30035">
    <property type="entry name" value="LIPOPROTEIN VACJ-RELATED"/>
    <property type="match status" value="1"/>
</dbReference>
<dbReference type="AlphaFoldDB" id="A0A7J4ZMB7"/>
<feature type="signal peptide" evidence="3">
    <location>
        <begin position="1"/>
        <end position="25"/>
    </location>
</feature>
<sequence length="261" mass="29269">MTVIRYQICRAITSLVLALSLAGCAATGANTRAEVPPMHSIDAVKDQRFAEVGDPWEGFNRSMYRFNFYFDKYLFLPVVTGYEFITPTFLQKRISSFYNNIGEVKSLTNSLFQLKGVESATTLGRFVTNSTLGLGGLFDPATSFGLERHDEDFGKTLGYWGVDSGPYLVLPIFGPSSVRDAGGLAVDTGITYGIYTAIDPFGNVNDGFIYDYGIVALDEIDARHQQSFRYYESGYPFEYYMVRFFYHEKREIEAGKPLATE</sequence>
<comment type="similarity">
    <text evidence="1">Belongs to the MlaA family.</text>
</comment>
<dbReference type="GO" id="GO:0120010">
    <property type="term" value="P:intermembrane phospholipid transfer"/>
    <property type="evidence" value="ECO:0007669"/>
    <property type="project" value="TreeGrafter"/>
</dbReference>
<keyword evidence="5" id="KW-1185">Reference proteome</keyword>
<dbReference type="PRINTS" id="PR01805">
    <property type="entry name" value="VACJLIPOPROT"/>
</dbReference>
<dbReference type="EMBL" id="VZQZ01000011">
    <property type="protein sequence ID" value="KAB0663822.1"/>
    <property type="molecule type" value="Genomic_DNA"/>
</dbReference>
<gene>
    <name evidence="4" type="ORF">F6V25_15445</name>
</gene>
<reference evidence="4 5" key="1">
    <citation type="submission" date="2019-09" db="EMBL/GenBank/DDBJ databases">
        <title>Geobacter sp. Red96, a novel strain isolated from paddy soil.</title>
        <authorList>
            <person name="Xu Z."/>
            <person name="Masuda Y."/>
            <person name="Itoh H."/>
            <person name="Senoo K."/>
        </authorList>
    </citation>
    <scope>NUCLEOTIDE SEQUENCE [LARGE SCALE GENOMIC DNA]</scope>
    <source>
        <strain evidence="4 5">Red96</strain>
    </source>
</reference>
<evidence type="ECO:0000256" key="3">
    <source>
        <dbReference type="SAM" id="SignalP"/>
    </source>
</evidence>
<dbReference type="InterPro" id="IPR007428">
    <property type="entry name" value="MlaA"/>
</dbReference>
<organism evidence="4 5">
    <name type="scientific">Oryzomonas japonica</name>
    <dbReference type="NCBI Taxonomy" id="2603858"/>
    <lineage>
        <taxon>Bacteria</taxon>
        <taxon>Pseudomonadati</taxon>
        <taxon>Thermodesulfobacteriota</taxon>
        <taxon>Desulfuromonadia</taxon>
        <taxon>Geobacterales</taxon>
        <taxon>Geobacteraceae</taxon>
        <taxon>Oryzomonas</taxon>
    </lineage>
</organism>
<accession>A0A7J4ZMB7</accession>
<keyword evidence="2 3" id="KW-0732">Signal</keyword>
<evidence type="ECO:0000313" key="4">
    <source>
        <dbReference type="EMBL" id="KAB0663822.1"/>
    </source>
</evidence>
<dbReference type="PROSITE" id="PS51257">
    <property type="entry name" value="PROKAR_LIPOPROTEIN"/>
    <property type="match status" value="1"/>
</dbReference>